<sequence length="23" mass="2415">LGATGRYLVTRIPELLAKVTAGD</sequence>
<protein>
    <submittedName>
        <fullName evidence="1">Uncharacterized protein</fullName>
    </submittedName>
</protein>
<organism evidence="1">
    <name type="scientific">marine sediment metagenome</name>
    <dbReference type="NCBI Taxonomy" id="412755"/>
    <lineage>
        <taxon>unclassified sequences</taxon>
        <taxon>metagenomes</taxon>
        <taxon>ecological metagenomes</taxon>
    </lineage>
</organism>
<proteinExistence type="predicted"/>
<name>A0A0F8X5M2_9ZZZZ</name>
<accession>A0A0F8X5M2</accession>
<dbReference type="AlphaFoldDB" id="A0A0F8X5M2"/>
<comment type="caution">
    <text evidence="1">The sequence shown here is derived from an EMBL/GenBank/DDBJ whole genome shotgun (WGS) entry which is preliminary data.</text>
</comment>
<dbReference type="EMBL" id="LAZR01061045">
    <property type="protein sequence ID" value="KKK64392.1"/>
    <property type="molecule type" value="Genomic_DNA"/>
</dbReference>
<gene>
    <name evidence="1" type="ORF">LCGC14_2984690</name>
</gene>
<evidence type="ECO:0000313" key="1">
    <source>
        <dbReference type="EMBL" id="KKK64392.1"/>
    </source>
</evidence>
<reference evidence="1" key="1">
    <citation type="journal article" date="2015" name="Nature">
        <title>Complex archaea that bridge the gap between prokaryotes and eukaryotes.</title>
        <authorList>
            <person name="Spang A."/>
            <person name="Saw J.H."/>
            <person name="Jorgensen S.L."/>
            <person name="Zaremba-Niedzwiedzka K."/>
            <person name="Martijn J."/>
            <person name="Lind A.E."/>
            <person name="van Eijk R."/>
            <person name="Schleper C."/>
            <person name="Guy L."/>
            <person name="Ettema T.J."/>
        </authorList>
    </citation>
    <scope>NUCLEOTIDE SEQUENCE</scope>
</reference>
<feature type="non-terminal residue" evidence="1">
    <location>
        <position position="1"/>
    </location>
</feature>